<gene>
    <name evidence="1" type="ORF">S03H2_14896</name>
</gene>
<dbReference type="EMBL" id="BARU01007565">
    <property type="protein sequence ID" value="GAH46198.1"/>
    <property type="molecule type" value="Genomic_DNA"/>
</dbReference>
<proteinExistence type="predicted"/>
<dbReference type="AlphaFoldDB" id="X1HLL6"/>
<reference evidence="1" key="1">
    <citation type="journal article" date="2014" name="Front. Microbiol.">
        <title>High frequency of phylogenetically diverse reductive dehalogenase-homologous genes in deep subseafloor sedimentary metagenomes.</title>
        <authorList>
            <person name="Kawai M."/>
            <person name="Futagami T."/>
            <person name="Toyoda A."/>
            <person name="Takaki Y."/>
            <person name="Nishi S."/>
            <person name="Hori S."/>
            <person name="Arai W."/>
            <person name="Tsubouchi T."/>
            <person name="Morono Y."/>
            <person name="Uchiyama I."/>
            <person name="Ito T."/>
            <person name="Fujiyama A."/>
            <person name="Inagaki F."/>
            <person name="Takami H."/>
        </authorList>
    </citation>
    <scope>NUCLEOTIDE SEQUENCE</scope>
    <source>
        <strain evidence="1">Expedition CK06-06</strain>
    </source>
</reference>
<protein>
    <submittedName>
        <fullName evidence="1">Uncharacterized protein</fullName>
    </submittedName>
</protein>
<feature type="non-terminal residue" evidence="1">
    <location>
        <position position="190"/>
    </location>
</feature>
<accession>X1HLL6</accession>
<comment type="caution">
    <text evidence="1">The sequence shown here is derived from an EMBL/GenBank/DDBJ whole genome shotgun (WGS) entry which is preliminary data.</text>
</comment>
<evidence type="ECO:0000313" key="1">
    <source>
        <dbReference type="EMBL" id="GAH46198.1"/>
    </source>
</evidence>
<organism evidence="1">
    <name type="scientific">marine sediment metagenome</name>
    <dbReference type="NCBI Taxonomy" id="412755"/>
    <lineage>
        <taxon>unclassified sequences</taxon>
        <taxon>metagenomes</taxon>
        <taxon>ecological metagenomes</taxon>
    </lineage>
</organism>
<sequence length="190" mass="20699">MRKRTKVALAVLAASAIVTPSVMVPDWGVAPMEPTGFFWLEHDPYGLGEEVWRAGGGAHWERLSPNPEPNPPIEAMWKPTIEELLEKIRQPNNFYMACGTHGGPNGLDTPGPGGLYTVDIVEAMQGREPFRLVMMYACSSADGGLCDAFTKGLGTNTACIACTDPFFGGKVRPRFELFVDLVSDPLSQNR</sequence>
<name>X1HLL6_9ZZZZ</name>